<feature type="domain" description="Methyltransferase type 11" evidence="5">
    <location>
        <begin position="137"/>
        <end position="228"/>
    </location>
</feature>
<evidence type="ECO:0000259" key="5">
    <source>
        <dbReference type="Pfam" id="PF08241"/>
    </source>
</evidence>
<evidence type="ECO:0000256" key="2">
    <source>
        <dbReference type="ARBA" id="ARBA00022603"/>
    </source>
</evidence>
<dbReference type="Proteomes" id="UP001172684">
    <property type="component" value="Unassembled WGS sequence"/>
</dbReference>
<evidence type="ECO:0000256" key="1">
    <source>
        <dbReference type="ARBA" id="ARBA00008361"/>
    </source>
</evidence>
<name>A0ABQ9P2T2_9PEZI</name>
<protein>
    <recommendedName>
        <fullName evidence="5">Methyltransferase type 11 domain-containing protein</fullName>
    </recommendedName>
</protein>
<dbReference type="SUPFAM" id="SSF53335">
    <property type="entry name" value="S-adenosyl-L-methionine-dependent methyltransferases"/>
    <property type="match status" value="1"/>
</dbReference>
<dbReference type="InterPro" id="IPR051052">
    <property type="entry name" value="Diverse_substrate_MTase"/>
</dbReference>
<comment type="caution">
    <text evidence="6">The sequence shown here is derived from an EMBL/GenBank/DDBJ whole genome shotgun (WGS) entry which is preliminary data.</text>
</comment>
<evidence type="ECO:0000313" key="6">
    <source>
        <dbReference type="EMBL" id="KAJ9668870.1"/>
    </source>
</evidence>
<comment type="similarity">
    <text evidence="1">Belongs to the methyltransferase superfamily.</text>
</comment>
<feature type="compositionally biased region" description="Polar residues" evidence="4">
    <location>
        <begin position="96"/>
        <end position="107"/>
    </location>
</feature>
<accession>A0ABQ9P2T2</accession>
<gene>
    <name evidence="6" type="ORF">H2201_001116</name>
</gene>
<dbReference type="CDD" id="cd02440">
    <property type="entry name" value="AdoMet_MTases"/>
    <property type="match status" value="1"/>
</dbReference>
<keyword evidence="7" id="KW-1185">Reference proteome</keyword>
<dbReference type="Pfam" id="PF08241">
    <property type="entry name" value="Methyltransf_11"/>
    <property type="match status" value="1"/>
</dbReference>
<dbReference type="EMBL" id="JAPDRL010000005">
    <property type="protein sequence ID" value="KAJ9668870.1"/>
    <property type="molecule type" value="Genomic_DNA"/>
</dbReference>
<dbReference type="PANTHER" id="PTHR44942:SF4">
    <property type="entry name" value="METHYLTRANSFERASE TYPE 11 DOMAIN-CONTAINING PROTEIN"/>
    <property type="match status" value="1"/>
</dbReference>
<feature type="compositionally biased region" description="Polar residues" evidence="4">
    <location>
        <begin position="71"/>
        <end position="88"/>
    </location>
</feature>
<keyword evidence="3" id="KW-0808">Transferase</keyword>
<proteinExistence type="inferred from homology"/>
<feature type="region of interest" description="Disordered" evidence="4">
    <location>
        <begin position="65"/>
        <end position="108"/>
    </location>
</feature>
<dbReference type="Gene3D" id="3.40.50.150">
    <property type="entry name" value="Vaccinia Virus protein VP39"/>
    <property type="match status" value="1"/>
</dbReference>
<dbReference type="InterPro" id="IPR029063">
    <property type="entry name" value="SAM-dependent_MTases_sf"/>
</dbReference>
<keyword evidence="2" id="KW-0489">Methyltransferase</keyword>
<organism evidence="6 7">
    <name type="scientific">Coniosporium apollinis</name>
    <dbReference type="NCBI Taxonomy" id="61459"/>
    <lineage>
        <taxon>Eukaryota</taxon>
        <taxon>Fungi</taxon>
        <taxon>Dikarya</taxon>
        <taxon>Ascomycota</taxon>
        <taxon>Pezizomycotina</taxon>
        <taxon>Dothideomycetes</taxon>
        <taxon>Dothideomycetes incertae sedis</taxon>
        <taxon>Coniosporium</taxon>
    </lineage>
</organism>
<dbReference type="PANTHER" id="PTHR44942">
    <property type="entry name" value="METHYLTRANSF_11 DOMAIN-CONTAINING PROTEIN"/>
    <property type="match status" value="1"/>
</dbReference>
<dbReference type="InterPro" id="IPR013216">
    <property type="entry name" value="Methyltransf_11"/>
</dbReference>
<sequence>MPEEKSTMDARRRFLSGASTQASSIYRGSEVRSGTVMALFAAATNRTAPLAITVGKIALSSKTLEGEENAQLPNESSTDAGQEQQRIMSSPRLDSRAQSGFSKSSLYDQHRPSYPANAVDMLLDAVRVAGIPGASIVDLGAGTGKFTELLAKRDERYDILAVEPHEHMRKELERKALDNVTVKDGLSTSIPVADETVDAVIAAQAFHWIANGDSLKEIHRVLVVDGALGMIWNVEDCCLGLAYGDTAVFLIPSTDNQTKSAVPSTSWESKLKDLIWSLDDNQPRFRHEKWRAVFDDQLRSTPLTITAFANPLFSLPLGEHEEKWTVWLSKEAVWDRFNTLSQIAVLEGEERERVRQIFDDAVNSDDVETNEKGEIALHGVTVTAWTTKVP</sequence>
<reference evidence="6" key="1">
    <citation type="submission" date="2022-10" db="EMBL/GenBank/DDBJ databases">
        <title>Culturing micro-colonial fungi from biological soil crusts in the Mojave desert and describing Neophaeococcomyces mojavensis, and introducing the new genera and species Taxawa tesnikishii.</title>
        <authorList>
            <person name="Kurbessoian T."/>
            <person name="Stajich J.E."/>
        </authorList>
    </citation>
    <scope>NUCLEOTIDE SEQUENCE</scope>
    <source>
        <strain evidence="6">TK_1</strain>
    </source>
</reference>
<evidence type="ECO:0000256" key="3">
    <source>
        <dbReference type="ARBA" id="ARBA00022679"/>
    </source>
</evidence>
<evidence type="ECO:0000256" key="4">
    <source>
        <dbReference type="SAM" id="MobiDB-lite"/>
    </source>
</evidence>
<evidence type="ECO:0000313" key="7">
    <source>
        <dbReference type="Proteomes" id="UP001172684"/>
    </source>
</evidence>